<reference evidence="1 2" key="1">
    <citation type="submission" date="2021-05" db="EMBL/GenBank/DDBJ databases">
        <title>A Polyphasic approach of four new species of the genus Ohtaekwangia: Ohtaekwangia histidinii sp. nov., Ohtaekwangia cretensis sp. nov., Ohtaekwangia indiensis sp. nov., Ohtaekwangia reichenbachii sp. nov. from diverse environment.</title>
        <authorList>
            <person name="Octaviana S."/>
        </authorList>
    </citation>
    <scope>NUCLEOTIDE SEQUENCE [LARGE SCALE GENOMIC DNA]</scope>
    <source>
        <strain evidence="1 2">PWU5</strain>
    </source>
</reference>
<gene>
    <name evidence="1" type="ORF">KK062_30285</name>
</gene>
<dbReference type="RefSeq" id="WP_254088107.1">
    <property type="nucleotide sequence ID" value="NZ_JAHESE010000166.1"/>
</dbReference>
<protein>
    <submittedName>
        <fullName evidence="1">Uncharacterized protein</fullName>
    </submittedName>
</protein>
<comment type="caution">
    <text evidence="1">The sequence shown here is derived from an EMBL/GenBank/DDBJ whole genome shotgun (WGS) entry which is preliminary data.</text>
</comment>
<dbReference type="AlphaFoldDB" id="A0AAP2E5M3"/>
<dbReference type="Proteomes" id="UP001319080">
    <property type="component" value="Unassembled WGS sequence"/>
</dbReference>
<sequence>EDQWDIVITRFSPDGTQLIGSTYLGGTGNDGLNISKARGGPLVVNYGDEMRGDIMTDETGNVYIASVTSSSDFPVPGGFDQSYNGGLSDGVVTKLAPDLSSIV</sequence>
<feature type="non-terminal residue" evidence="1">
    <location>
        <position position="1"/>
    </location>
</feature>
<feature type="non-terminal residue" evidence="1">
    <location>
        <position position="103"/>
    </location>
</feature>
<name>A0AAP2E5M3_9BACT</name>
<evidence type="ECO:0000313" key="1">
    <source>
        <dbReference type="EMBL" id="MBT1712562.1"/>
    </source>
</evidence>
<accession>A0AAP2E5M3</accession>
<evidence type="ECO:0000313" key="2">
    <source>
        <dbReference type="Proteomes" id="UP001319080"/>
    </source>
</evidence>
<dbReference type="EMBL" id="JAHESE010000166">
    <property type="protein sequence ID" value="MBT1712562.1"/>
    <property type="molecule type" value="Genomic_DNA"/>
</dbReference>
<organism evidence="1 2">
    <name type="scientific">Dawidia cretensis</name>
    <dbReference type="NCBI Taxonomy" id="2782350"/>
    <lineage>
        <taxon>Bacteria</taxon>
        <taxon>Pseudomonadati</taxon>
        <taxon>Bacteroidota</taxon>
        <taxon>Cytophagia</taxon>
        <taxon>Cytophagales</taxon>
        <taxon>Chryseotaleaceae</taxon>
        <taxon>Dawidia</taxon>
    </lineage>
</organism>
<proteinExistence type="predicted"/>
<keyword evidence="2" id="KW-1185">Reference proteome</keyword>